<comment type="catalytic activity">
    <reaction evidence="1">
        <text>AMP + H2O = D-ribose 5-phosphate + adenine</text>
        <dbReference type="Rhea" id="RHEA:20129"/>
        <dbReference type="ChEBI" id="CHEBI:15377"/>
        <dbReference type="ChEBI" id="CHEBI:16708"/>
        <dbReference type="ChEBI" id="CHEBI:78346"/>
        <dbReference type="ChEBI" id="CHEBI:456215"/>
        <dbReference type="EC" id="3.2.2.4"/>
    </reaction>
</comment>
<keyword evidence="6" id="KW-1185">Reference proteome</keyword>
<protein>
    <recommendedName>
        <fullName evidence="3">Cytokinin riboside 5'-monophosphate phosphoribohydrolase</fullName>
        <ecNumber evidence="3">3.2.2.n1</ecNumber>
    </recommendedName>
</protein>
<proteinExistence type="inferred from homology"/>
<comment type="caution">
    <text evidence="5">The sequence shown here is derived from an EMBL/GenBank/DDBJ whole genome shotgun (WGS) entry which is preliminary data.</text>
</comment>
<dbReference type="SUPFAM" id="SSF102405">
    <property type="entry name" value="MCP/YpsA-like"/>
    <property type="match status" value="1"/>
</dbReference>
<dbReference type="PANTHER" id="PTHR31223:SF70">
    <property type="entry name" value="LOG FAMILY PROTEIN YJL055W"/>
    <property type="match status" value="1"/>
</dbReference>
<dbReference type="RefSeq" id="WP_129404840.1">
    <property type="nucleotide sequence ID" value="NZ_SBKP01000012.1"/>
</dbReference>
<sequence>MTSLAVYCGSSTGNSPEFLECARDVGAQLARWGVAIVYGGGNVGMMGALADGALGAGGEVTGVIPEALVHAELAHQGLSALHIVPDMHSRKALFTTLADGFLTLPGGVGTMDELWEAVSWAQLGYHDKPVGLLNMGGFYDALIAFYGQMATSGFIRPAHTGIIIARDSLPTLLDAMERYEPHEPLVGISPAKPRPASPPPSPPQR</sequence>
<comment type="similarity">
    <text evidence="2 3">Belongs to the LOG family.</text>
</comment>
<organism evidence="5 6">
    <name type="scientific">Sphingobium fluviale</name>
    <dbReference type="NCBI Taxonomy" id="2506423"/>
    <lineage>
        <taxon>Bacteria</taxon>
        <taxon>Pseudomonadati</taxon>
        <taxon>Pseudomonadota</taxon>
        <taxon>Alphaproteobacteria</taxon>
        <taxon>Sphingomonadales</taxon>
        <taxon>Sphingomonadaceae</taxon>
        <taxon>Sphingobium</taxon>
    </lineage>
</organism>
<evidence type="ECO:0000256" key="2">
    <source>
        <dbReference type="ARBA" id="ARBA00006763"/>
    </source>
</evidence>
<dbReference type="GO" id="GO:0005829">
    <property type="term" value="C:cytosol"/>
    <property type="evidence" value="ECO:0007669"/>
    <property type="project" value="TreeGrafter"/>
</dbReference>
<accession>A0A4V1N3B1</accession>
<name>A0A4V1N3B1_9SPHN</name>
<evidence type="ECO:0000313" key="6">
    <source>
        <dbReference type="Proteomes" id="UP000290958"/>
    </source>
</evidence>
<reference evidence="6" key="1">
    <citation type="submission" date="2019-01" db="EMBL/GenBank/DDBJ databases">
        <title>Cytophagaceae bacterium strain CAR-16.</title>
        <authorList>
            <person name="Chen W.-M."/>
        </authorList>
    </citation>
    <scope>NUCLEOTIDE SEQUENCE [LARGE SCALE GENOMIC DNA]</scope>
    <source>
        <strain evidence="6">CHR27</strain>
    </source>
</reference>
<dbReference type="AlphaFoldDB" id="A0A4V1N3B1"/>
<dbReference type="OrthoDB" id="9801098at2"/>
<dbReference type="GO" id="GO:0009691">
    <property type="term" value="P:cytokinin biosynthetic process"/>
    <property type="evidence" value="ECO:0007669"/>
    <property type="project" value="UniProtKB-UniRule"/>
</dbReference>
<dbReference type="InterPro" id="IPR031100">
    <property type="entry name" value="LOG_fam"/>
</dbReference>
<dbReference type="InterPro" id="IPR005269">
    <property type="entry name" value="LOG"/>
</dbReference>
<gene>
    <name evidence="5" type="ORF">EQG66_11845</name>
</gene>
<dbReference type="PANTHER" id="PTHR31223">
    <property type="entry name" value="LOG FAMILY PROTEIN YJL055W"/>
    <property type="match status" value="1"/>
</dbReference>
<feature type="region of interest" description="Disordered" evidence="4">
    <location>
        <begin position="184"/>
        <end position="205"/>
    </location>
</feature>
<evidence type="ECO:0000256" key="4">
    <source>
        <dbReference type="SAM" id="MobiDB-lite"/>
    </source>
</evidence>
<feature type="compositionally biased region" description="Pro residues" evidence="4">
    <location>
        <begin position="192"/>
        <end position="205"/>
    </location>
</feature>
<keyword evidence="3" id="KW-0378">Hydrolase</keyword>
<keyword evidence="3" id="KW-0203">Cytokinin biosynthesis</keyword>
<evidence type="ECO:0000313" key="5">
    <source>
        <dbReference type="EMBL" id="RXR27608.1"/>
    </source>
</evidence>
<dbReference type="Gene3D" id="3.40.50.450">
    <property type="match status" value="1"/>
</dbReference>
<evidence type="ECO:0000256" key="1">
    <source>
        <dbReference type="ARBA" id="ARBA00000274"/>
    </source>
</evidence>
<dbReference type="EC" id="3.2.2.n1" evidence="3"/>
<evidence type="ECO:0000256" key="3">
    <source>
        <dbReference type="RuleBase" id="RU363015"/>
    </source>
</evidence>
<dbReference type="Pfam" id="PF03641">
    <property type="entry name" value="Lysine_decarbox"/>
    <property type="match status" value="1"/>
</dbReference>
<dbReference type="Proteomes" id="UP000290958">
    <property type="component" value="Unassembled WGS sequence"/>
</dbReference>
<dbReference type="EMBL" id="SBKP01000012">
    <property type="protein sequence ID" value="RXR27608.1"/>
    <property type="molecule type" value="Genomic_DNA"/>
</dbReference>
<dbReference type="NCBIfam" id="TIGR00730">
    <property type="entry name" value="Rossman fold protein, TIGR00730 family"/>
    <property type="match status" value="1"/>
</dbReference>
<dbReference type="GO" id="GO:0008714">
    <property type="term" value="F:AMP nucleosidase activity"/>
    <property type="evidence" value="ECO:0007669"/>
    <property type="project" value="UniProtKB-EC"/>
</dbReference>